<comment type="caution">
    <text evidence="2">The sequence shown here is derived from an EMBL/GenBank/DDBJ whole genome shotgun (WGS) entry which is preliminary data.</text>
</comment>
<evidence type="ECO:0000256" key="1">
    <source>
        <dbReference type="SAM" id="SignalP"/>
    </source>
</evidence>
<dbReference type="Proteomes" id="UP000295714">
    <property type="component" value="Unassembled WGS sequence"/>
</dbReference>
<dbReference type="RefSeq" id="WP_132703866.1">
    <property type="nucleotide sequence ID" value="NZ_SMGI01000001.1"/>
</dbReference>
<evidence type="ECO:0000313" key="3">
    <source>
        <dbReference type="Proteomes" id="UP000295714"/>
    </source>
</evidence>
<reference evidence="2 3" key="1">
    <citation type="journal article" date="2015" name="Stand. Genomic Sci.">
        <title>Genomic Encyclopedia of Bacterial and Archaeal Type Strains, Phase III: the genomes of soil and plant-associated and newly described type strains.</title>
        <authorList>
            <person name="Whitman W.B."/>
            <person name="Woyke T."/>
            <person name="Klenk H.P."/>
            <person name="Zhou Y."/>
            <person name="Lilburn T.G."/>
            <person name="Beck B.J."/>
            <person name="De Vos P."/>
            <person name="Vandamme P."/>
            <person name="Eisen J.A."/>
            <person name="Garrity G."/>
            <person name="Hugenholtz P."/>
            <person name="Kyrpides N.C."/>
        </authorList>
    </citation>
    <scope>NUCLEOTIDE SEQUENCE [LARGE SCALE GENOMIC DNA]</scope>
    <source>
        <strain evidence="2 3">CECT 8445</strain>
    </source>
</reference>
<proteinExistence type="predicted"/>
<feature type="signal peptide" evidence="1">
    <location>
        <begin position="1"/>
        <end position="18"/>
    </location>
</feature>
<keyword evidence="1" id="KW-0732">Signal</keyword>
<protein>
    <recommendedName>
        <fullName evidence="4">MORN repeat protein</fullName>
    </recommendedName>
</protein>
<organism evidence="2 3">
    <name type="scientific">Winogradskyella wandonensis</name>
    <dbReference type="NCBI Taxonomy" id="1442586"/>
    <lineage>
        <taxon>Bacteria</taxon>
        <taxon>Pseudomonadati</taxon>
        <taxon>Bacteroidota</taxon>
        <taxon>Flavobacteriia</taxon>
        <taxon>Flavobacteriales</taxon>
        <taxon>Flavobacteriaceae</taxon>
        <taxon>Winogradskyella</taxon>
    </lineage>
</organism>
<dbReference type="EMBL" id="SMGI01000001">
    <property type="protein sequence ID" value="TCK69329.1"/>
    <property type="molecule type" value="Genomic_DNA"/>
</dbReference>
<sequence>MKLKIIILALLTFIGVSAQDNPKDKLVETETRIINVMKDGEMVEKKIMVKTVETQDVKTDPAYKGTIDAPRVFPKAEVEKIIYIDSDNDPFYDSKSKIAYYKKDNKYYNFKINTYGFDILNSETDAIEGKARFTNNSDVYLMSMNGYNGIGYFEDDSFVIEFYDDNGVLIIENFESRKN</sequence>
<evidence type="ECO:0000313" key="2">
    <source>
        <dbReference type="EMBL" id="TCK69329.1"/>
    </source>
</evidence>
<dbReference type="AlphaFoldDB" id="A0A4R1KZ06"/>
<accession>A0A4R1KZ06</accession>
<gene>
    <name evidence="2" type="ORF">DFQ05_0850</name>
</gene>
<keyword evidence="3" id="KW-1185">Reference proteome</keyword>
<feature type="chain" id="PRO_5020983105" description="MORN repeat protein" evidence="1">
    <location>
        <begin position="19"/>
        <end position="179"/>
    </location>
</feature>
<evidence type="ECO:0008006" key="4">
    <source>
        <dbReference type="Google" id="ProtNLM"/>
    </source>
</evidence>
<name>A0A4R1KZ06_9FLAO</name>
<dbReference type="OrthoDB" id="1144137at2"/>